<name>A0A6P6BMD5_PTEVA</name>
<organism evidence="2 3">
    <name type="scientific">Pteropus vampyrus</name>
    <name type="common">Large flying fox</name>
    <dbReference type="NCBI Taxonomy" id="132908"/>
    <lineage>
        <taxon>Eukaryota</taxon>
        <taxon>Metazoa</taxon>
        <taxon>Chordata</taxon>
        <taxon>Craniata</taxon>
        <taxon>Vertebrata</taxon>
        <taxon>Euteleostomi</taxon>
        <taxon>Mammalia</taxon>
        <taxon>Eutheria</taxon>
        <taxon>Laurasiatheria</taxon>
        <taxon>Chiroptera</taxon>
        <taxon>Yinpterochiroptera</taxon>
        <taxon>Pteropodoidea</taxon>
        <taxon>Pteropodidae</taxon>
        <taxon>Pteropodinae</taxon>
        <taxon>Pteropus</taxon>
    </lineage>
</organism>
<keyword evidence="2" id="KW-1185">Reference proteome</keyword>
<dbReference type="Proteomes" id="UP000515202">
    <property type="component" value="Unplaced"/>
</dbReference>
<reference evidence="3" key="1">
    <citation type="submission" date="2025-08" db="UniProtKB">
        <authorList>
            <consortium name="RefSeq"/>
        </authorList>
    </citation>
    <scope>IDENTIFICATION</scope>
    <source>
        <tissue evidence="3">Kidney</tissue>
    </source>
</reference>
<evidence type="ECO:0000313" key="3">
    <source>
        <dbReference type="RefSeq" id="XP_023376244.1"/>
    </source>
</evidence>
<dbReference type="AlphaFoldDB" id="A0A6P6BMD5"/>
<sequence>MGTLRCDPAPRLTTAPLGRRATECQIPETGLRKTCGLATLGDGDLTLGYDLRVFVAGSGPGLYVLPSTVGYINHDCTRVAGPAYSLLRRPSEAPPLDASPGPVYFLDPKVTRFGRSCTPAYSIQGRGKSRGTGKKHTDGVM</sequence>
<protein>
    <submittedName>
        <fullName evidence="3">Outer dense fiber protein 3-like protein 2</fullName>
    </submittedName>
</protein>
<feature type="region of interest" description="Disordered" evidence="1">
    <location>
        <begin position="121"/>
        <end position="141"/>
    </location>
</feature>
<dbReference type="GeneID" id="111729536"/>
<dbReference type="RefSeq" id="XP_023376244.1">
    <property type="nucleotide sequence ID" value="XM_023520476.1"/>
</dbReference>
<proteinExistence type="predicted"/>
<evidence type="ECO:0000313" key="2">
    <source>
        <dbReference type="Proteomes" id="UP000515202"/>
    </source>
</evidence>
<dbReference type="KEGG" id="pvp:111729536"/>
<accession>A0A6P6BMD5</accession>
<gene>
    <name evidence="3" type="primary">ODF3L2</name>
</gene>
<dbReference type="CTD" id="284451"/>
<dbReference type="OrthoDB" id="429991at2759"/>
<evidence type="ECO:0000256" key="1">
    <source>
        <dbReference type="SAM" id="MobiDB-lite"/>
    </source>
</evidence>